<gene>
    <name evidence="1" type="ORF">G2W53_025996</name>
</gene>
<name>A0A834TFZ2_9FABA</name>
<dbReference type="Proteomes" id="UP000634136">
    <property type="component" value="Unassembled WGS sequence"/>
</dbReference>
<organism evidence="1 2">
    <name type="scientific">Senna tora</name>
    <dbReference type="NCBI Taxonomy" id="362788"/>
    <lineage>
        <taxon>Eukaryota</taxon>
        <taxon>Viridiplantae</taxon>
        <taxon>Streptophyta</taxon>
        <taxon>Embryophyta</taxon>
        <taxon>Tracheophyta</taxon>
        <taxon>Spermatophyta</taxon>
        <taxon>Magnoliopsida</taxon>
        <taxon>eudicotyledons</taxon>
        <taxon>Gunneridae</taxon>
        <taxon>Pentapetalae</taxon>
        <taxon>rosids</taxon>
        <taxon>fabids</taxon>
        <taxon>Fabales</taxon>
        <taxon>Fabaceae</taxon>
        <taxon>Caesalpinioideae</taxon>
        <taxon>Cassia clade</taxon>
        <taxon>Senna</taxon>
    </lineage>
</organism>
<accession>A0A834TFZ2</accession>
<keyword evidence="2" id="KW-1185">Reference proteome</keyword>
<proteinExistence type="predicted"/>
<sequence>MASNCGLEESSKEGKGALHMLPAFRTHAQKPVNAVAVWQRQMELGIPS</sequence>
<dbReference type="EMBL" id="JAAIUW010000008">
    <property type="protein sequence ID" value="KAF7820541.1"/>
    <property type="molecule type" value="Genomic_DNA"/>
</dbReference>
<evidence type="ECO:0000313" key="1">
    <source>
        <dbReference type="EMBL" id="KAF7820541.1"/>
    </source>
</evidence>
<dbReference type="AlphaFoldDB" id="A0A834TFZ2"/>
<comment type="caution">
    <text evidence="1">The sequence shown here is derived from an EMBL/GenBank/DDBJ whole genome shotgun (WGS) entry which is preliminary data.</text>
</comment>
<reference evidence="1" key="1">
    <citation type="submission" date="2020-09" db="EMBL/GenBank/DDBJ databases">
        <title>Genome-Enabled Discovery of Anthraquinone Biosynthesis in Senna tora.</title>
        <authorList>
            <person name="Kang S.-H."/>
            <person name="Pandey R.P."/>
            <person name="Lee C.-M."/>
            <person name="Sim J.-S."/>
            <person name="Jeong J.-T."/>
            <person name="Choi B.-S."/>
            <person name="Jung M."/>
            <person name="Ginzburg D."/>
            <person name="Zhao K."/>
            <person name="Won S.Y."/>
            <person name="Oh T.-J."/>
            <person name="Yu Y."/>
            <person name="Kim N.-H."/>
            <person name="Lee O.R."/>
            <person name="Lee T.-H."/>
            <person name="Bashyal P."/>
            <person name="Kim T.-S."/>
            <person name="Lee W.-H."/>
            <person name="Kawkins C."/>
            <person name="Kim C.-K."/>
            <person name="Kim J.S."/>
            <person name="Ahn B.O."/>
            <person name="Rhee S.Y."/>
            <person name="Sohng J.K."/>
        </authorList>
    </citation>
    <scope>NUCLEOTIDE SEQUENCE</scope>
    <source>
        <tissue evidence="1">Leaf</tissue>
    </source>
</reference>
<evidence type="ECO:0000313" key="2">
    <source>
        <dbReference type="Proteomes" id="UP000634136"/>
    </source>
</evidence>
<protein>
    <submittedName>
        <fullName evidence="1">Uncharacterized protein</fullName>
    </submittedName>
</protein>